<evidence type="ECO:0000313" key="2">
    <source>
        <dbReference type="EMBL" id="KZS02327.1"/>
    </source>
</evidence>
<keyword evidence="3" id="KW-1185">Reference proteome</keyword>
<comment type="caution">
    <text evidence="2">The sequence shown here is derived from an EMBL/GenBank/DDBJ whole genome shotgun (WGS) entry which is preliminary data.</text>
</comment>
<dbReference type="AlphaFoldDB" id="A0A164JGL9"/>
<dbReference type="Proteomes" id="UP000076858">
    <property type="component" value="Unassembled WGS sequence"/>
</dbReference>
<evidence type="ECO:0000256" key="1">
    <source>
        <dbReference type="SAM" id="MobiDB-lite"/>
    </source>
</evidence>
<accession>A0A164JGL9</accession>
<feature type="compositionally biased region" description="Polar residues" evidence="1">
    <location>
        <begin position="12"/>
        <end position="24"/>
    </location>
</feature>
<feature type="compositionally biased region" description="Basic and acidic residues" evidence="1">
    <location>
        <begin position="1"/>
        <end position="10"/>
    </location>
</feature>
<organism evidence="2 3">
    <name type="scientific">Daphnia magna</name>
    <dbReference type="NCBI Taxonomy" id="35525"/>
    <lineage>
        <taxon>Eukaryota</taxon>
        <taxon>Metazoa</taxon>
        <taxon>Ecdysozoa</taxon>
        <taxon>Arthropoda</taxon>
        <taxon>Crustacea</taxon>
        <taxon>Branchiopoda</taxon>
        <taxon>Diplostraca</taxon>
        <taxon>Cladocera</taxon>
        <taxon>Anomopoda</taxon>
        <taxon>Daphniidae</taxon>
        <taxon>Daphnia</taxon>
    </lineage>
</organism>
<sequence>RNRAEKRDGEENNNTPIRCKTSSKLPRWRNKNCKESTSILKTQNK</sequence>
<proteinExistence type="predicted"/>
<reference evidence="2 3" key="1">
    <citation type="submission" date="2016-03" db="EMBL/GenBank/DDBJ databases">
        <title>EvidentialGene: Evidence-directed Construction of Genes on Genomes.</title>
        <authorList>
            <person name="Gilbert D.G."/>
            <person name="Choi J.-H."/>
            <person name="Mockaitis K."/>
            <person name="Colbourne J."/>
            <person name="Pfrender M."/>
        </authorList>
    </citation>
    <scope>NUCLEOTIDE SEQUENCE [LARGE SCALE GENOMIC DNA]</scope>
    <source>
        <strain evidence="2 3">Xinb3</strain>
        <tissue evidence="2">Complete organism</tissue>
    </source>
</reference>
<gene>
    <name evidence="2" type="ORF">APZ42_000681</name>
</gene>
<dbReference type="EMBL" id="LRGB01004673">
    <property type="protein sequence ID" value="KZS02327.1"/>
    <property type="molecule type" value="Genomic_DNA"/>
</dbReference>
<evidence type="ECO:0000313" key="3">
    <source>
        <dbReference type="Proteomes" id="UP000076858"/>
    </source>
</evidence>
<name>A0A164JGL9_9CRUS</name>
<protein>
    <submittedName>
        <fullName evidence="2">Uncharacterized protein</fullName>
    </submittedName>
</protein>
<feature type="compositionally biased region" description="Polar residues" evidence="1">
    <location>
        <begin position="35"/>
        <end position="45"/>
    </location>
</feature>
<feature type="non-terminal residue" evidence="2">
    <location>
        <position position="1"/>
    </location>
</feature>
<feature type="region of interest" description="Disordered" evidence="1">
    <location>
        <begin position="1"/>
        <end position="45"/>
    </location>
</feature>